<name>A0A210PMX5_MIZYE</name>
<proteinExistence type="predicted"/>
<evidence type="ECO:0000313" key="1">
    <source>
        <dbReference type="EMBL" id="OWF37855.1"/>
    </source>
</evidence>
<evidence type="ECO:0000313" key="2">
    <source>
        <dbReference type="Proteomes" id="UP000242188"/>
    </source>
</evidence>
<gene>
    <name evidence="1" type="ORF">KP79_PYT22645</name>
</gene>
<reference evidence="1 2" key="1">
    <citation type="journal article" date="2017" name="Nat. Ecol. Evol.">
        <title>Scallop genome provides insights into evolution of bilaterian karyotype and development.</title>
        <authorList>
            <person name="Wang S."/>
            <person name="Zhang J."/>
            <person name="Jiao W."/>
            <person name="Li J."/>
            <person name="Xun X."/>
            <person name="Sun Y."/>
            <person name="Guo X."/>
            <person name="Huan P."/>
            <person name="Dong B."/>
            <person name="Zhang L."/>
            <person name="Hu X."/>
            <person name="Sun X."/>
            <person name="Wang J."/>
            <person name="Zhao C."/>
            <person name="Wang Y."/>
            <person name="Wang D."/>
            <person name="Huang X."/>
            <person name="Wang R."/>
            <person name="Lv J."/>
            <person name="Li Y."/>
            <person name="Zhang Z."/>
            <person name="Liu B."/>
            <person name="Lu W."/>
            <person name="Hui Y."/>
            <person name="Liang J."/>
            <person name="Zhou Z."/>
            <person name="Hou R."/>
            <person name="Li X."/>
            <person name="Liu Y."/>
            <person name="Li H."/>
            <person name="Ning X."/>
            <person name="Lin Y."/>
            <person name="Zhao L."/>
            <person name="Xing Q."/>
            <person name="Dou J."/>
            <person name="Li Y."/>
            <person name="Mao J."/>
            <person name="Guo H."/>
            <person name="Dou H."/>
            <person name="Li T."/>
            <person name="Mu C."/>
            <person name="Jiang W."/>
            <person name="Fu Q."/>
            <person name="Fu X."/>
            <person name="Miao Y."/>
            <person name="Liu J."/>
            <person name="Yu Q."/>
            <person name="Li R."/>
            <person name="Liao H."/>
            <person name="Li X."/>
            <person name="Kong Y."/>
            <person name="Jiang Z."/>
            <person name="Chourrout D."/>
            <person name="Li R."/>
            <person name="Bao Z."/>
        </authorList>
    </citation>
    <scope>NUCLEOTIDE SEQUENCE [LARGE SCALE GENOMIC DNA]</scope>
    <source>
        <strain evidence="1 2">PY_sf001</strain>
    </source>
</reference>
<dbReference type="EMBL" id="NEDP02005578">
    <property type="protein sequence ID" value="OWF37855.1"/>
    <property type="molecule type" value="Genomic_DNA"/>
</dbReference>
<organism evidence="1 2">
    <name type="scientific">Mizuhopecten yessoensis</name>
    <name type="common">Japanese scallop</name>
    <name type="synonym">Patinopecten yessoensis</name>
    <dbReference type="NCBI Taxonomy" id="6573"/>
    <lineage>
        <taxon>Eukaryota</taxon>
        <taxon>Metazoa</taxon>
        <taxon>Spiralia</taxon>
        <taxon>Lophotrochozoa</taxon>
        <taxon>Mollusca</taxon>
        <taxon>Bivalvia</taxon>
        <taxon>Autobranchia</taxon>
        <taxon>Pteriomorphia</taxon>
        <taxon>Pectinida</taxon>
        <taxon>Pectinoidea</taxon>
        <taxon>Pectinidae</taxon>
        <taxon>Mizuhopecten</taxon>
    </lineage>
</organism>
<accession>A0A210PMX5</accession>
<sequence length="110" mass="12515">MKKHLIPDVVLESVKQEYLVVEVKKEMMRISSRRSLDQTKFLVIPAAMAYGSAHALLINVFEGVVMTCSKTEDPPSLTFKQTRHMLTREDLTQDLTLLLKHLCSIVSNVE</sequence>
<comment type="caution">
    <text evidence="1">The sequence shown here is derived from an EMBL/GenBank/DDBJ whole genome shotgun (WGS) entry which is preliminary data.</text>
</comment>
<protein>
    <submittedName>
        <fullName evidence="1">Uncharacterized protein</fullName>
    </submittedName>
</protein>
<dbReference type="Proteomes" id="UP000242188">
    <property type="component" value="Unassembled WGS sequence"/>
</dbReference>
<keyword evidence="2" id="KW-1185">Reference proteome</keyword>
<dbReference type="AlphaFoldDB" id="A0A210PMX5"/>